<evidence type="ECO:0000256" key="5">
    <source>
        <dbReference type="ARBA" id="ARBA00034545"/>
    </source>
</evidence>
<evidence type="ECO:0000256" key="2">
    <source>
        <dbReference type="ARBA" id="ARBA00022691"/>
    </source>
</evidence>
<evidence type="ECO:0000256" key="8">
    <source>
        <dbReference type="ARBA" id="ARBA00048428"/>
    </source>
</evidence>
<comment type="catalytic activity">
    <reaction evidence="7">
        <text>arsenic triglutathione + 2 [thioredoxin]-dithiol + 2 S-adenosyl-L-methionine + H2O = dimethylarsinous acid + 2 [thioredoxin]-disulfide + 3 glutathione + 2 S-adenosyl-L-homocysteine + 2 H(+)</text>
        <dbReference type="Rhea" id="RHEA:69464"/>
        <dbReference type="Rhea" id="RHEA-COMP:10698"/>
        <dbReference type="Rhea" id="RHEA-COMP:10700"/>
        <dbReference type="ChEBI" id="CHEBI:15377"/>
        <dbReference type="ChEBI" id="CHEBI:15378"/>
        <dbReference type="ChEBI" id="CHEBI:23808"/>
        <dbReference type="ChEBI" id="CHEBI:29950"/>
        <dbReference type="ChEBI" id="CHEBI:50058"/>
        <dbReference type="ChEBI" id="CHEBI:57856"/>
        <dbReference type="ChEBI" id="CHEBI:57925"/>
        <dbReference type="ChEBI" id="CHEBI:59789"/>
        <dbReference type="ChEBI" id="CHEBI:183640"/>
        <dbReference type="EC" id="2.1.1.137"/>
    </reaction>
</comment>
<dbReference type="Gene3D" id="3.40.50.150">
    <property type="entry name" value="Vaccinia Virus protein VP39"/>
    <property type="match status" value="1"/>
</dbReference>
<evidence type="ECO:0000256" key="6">
    <source>
        <dbReference type="ARBA" id="ARBA00047941"/>
    </source>
</evidence>
<dbReference type="NCBIfam" id="NF008823">
    <property type="entry name" value="PRK11873.1"/>
    <property type="match status" value="1"/>
</dbReference>
<evidence type="ECO:0000256" key="4">
    <source>
        <dbReference type="ARBA" id="ARBA00034521"/>
    </source>
</evidence>
<protein>
    <recommendedName>
        <fullName evidence="5">Arsenite methyltransferase</fullName>
        <ecNumber evidence="4">2.1.1.137</ecNumber>
    </recommendedName>
</protein>
<accession>A0ABY5PAP1</accession>
<dbReference type="CDD" id="cd02440">
    <property type="entry name" value="AdoMet_MTases"/>
    <property type="match status" value="1"/>
</dbReference>
<dbReference type="GO" id="GO:0032259">
    <property type="term" value="P:methylation"/>
    <property type="evidence" value="ECO:0007669"/>
    <property type="project" value="UniProtKB-KW"/>
</dbReference>
<proteinExistence type="inferred from homology"/>
<evidence type="ECO:0000256" key="3">
    <source>
        <dbReference type="ARBA" id="ARBA00034487"/>
    </source>
</evidence>
<keyword evidence="11" id="KW-1185">Reference proteome</keyword>
<dbReference type="Pfam" id="PF13847">
    <property type="entry name" value="Methyltransf_31"/>
    <property type="match status" value="1"/>
</dbReference>
<evidence type="ECO:0000259" key="9">
    <source>
        <dbReference type="Pfam" id="PF13847"/>
    </source>
</evidence>
<dbReference type="RefSeq" id="WP_353862219.1">
    <property type="nucleotide sequence ID" value="NZ_CP088295.1"/>
</dbReference>
<dbReference type="InterPro" id="IPR029063">
    <property type="entry name" value="SAM-dependent_MTases_sf"/>
</dbReference>
<keyword evidence="2" id="KW-0949">S-adenosyl-L-methionine</keyword>
<evidence type="ECO:0000256" key="7">
    <source>
        <dbReference type="ARBA" id="ARBA00047943"/>
    </source>
</evidence>
<dbReference type="PANTHER" id="PTHR43675">
    <property type="entry name" value="ARSENITE METHYLTRANSFERASE"/>
    <property type="match status" value="1"/>
</dbReference>
<organism evidence="10 11">
    <name type="scientific">Svornostia abyssi</name>
    <dbReference type="NCBI Taxonomy" id="2898438"/>
    <lineage>
        <taxon>Bacteria</taxon>
        <taxon>Bacillati</taxon>
        <taxon>Actinomycetota</taxon>
        <taxon>Thermoleophilia</taxon>
        <taxon>Solirubrobacterales</taxon>
        <taxon>Baekduiaceae</taxon>
        <taxon>Svornostia</taxon>
    </lineage>
</organism>
<dbReference type="InterPro" id="IPR025714">
    <property type="entry name" value="Methyltranfer_dom"/>
</dbReference>
<sequence length="266" mass="27390">MGTADTDIHSTVRDTYARAACCAPEESALAEGLYDAGERASLPDDAVAAALGCANPAALAALQPGERVLDLGSGGGIDVLLSARRVGPAGFAFGLDMTPEMLALAERNRAEAGLTNVQFLRGRIEDIPLPADAVDVVLSNCVVNLSPDKRAVFSEALRVLRPGGRLAIADIATRGALPPTIGASLAAWAGCIAGALDVSEIETMLADVGFAEPAVEVVRAYGREDLDIVASSALAGLDLSTLREAELDDVEGRLVSVFIRGRKPGA</sequence>
<evidence type="ECO:0000256" key="1">
    <source>
        <dbReference type="ARBA" id="ARBA00022679"/>
    </source>
</evidence>
<gene>
    <name evidence="10" type="primary">arsM</name>
    <name evidence="10" type="ORF">LRS13_13110</name>
</gene>
<dbReference type="SUPFAM" id="SSF53335">
    <property type="entry name" value="S-adenosyl-L-methionine-dependent methyltransferases"/>
    <property type="match status" value="1"/>
</dbReference>
<feature type="domain" description="Methyltransferase" evidence="9">
    <location>
        <begin position="63"/>
        <end position="208"/>
    </location>
</feature>
<keyword evidence="1" id="KW-0808">Transferase</keyword>
<comment type="catalytic activity">
    <reaction evidence="8">
        <text>arsenic triglutathione + 3 [thioredoxin]-dithiol + 3 S-adenosyl-L-methionine = trimethylarsine + 3 [thioredoxin]-disulfide + 3 glutathione + 3 S-adenosyl-L-homocysteine + 3 H(+)</text>
        <dbReference type="Rhea" id="RHEA:69432"/>
        <dbReference type="Rhea" id="RHEA-COMP:10698"/>
        <dbReference type="Rhea" id="RHEA-COMP:10700"/>
        <dbReference type="ChEBI" id="CHEBI:15378"/>
        <dbReference type="ChEBI" id="CHEBI:27130"/>
        <dbReference type="ChEBI" id="CHEBI:29950"/>
        <dbReference type="ChEBI" id="CHEBI:50058"/>
        <dbReference type="ChEBI" id="CHEBI:57856"/>
        <dbReference type="ChEBI" id="CHEBI:57925"/>
        <dbReference type="ChEBI" id="CHEBI:59789"/>
        <dbReference type="ChEBI" id="CHEBI:183640"/>
        <dbReference type="EC" id="2.1.1.137"/>
    </reaction>
</comment>
<keyword evidence="10" id="KW-0489">Methyltransferase</keyword>
<dbReference type="Proteomes" id="UP001058860">
    <property type="component" value="Chromosome"/>
</dbReference>
<dbReference type="PANTHER" id="PTHR43675:SF8">
    <property type="entry name" value="ARSENITE METHYLTRANSFERASE"/>
    <property type="match status" value="1"/>
</dbReference>
<evidence type="ECO:0000313" key="11">
    <source>
        <dbReference type="Proteomes" id="UP001058860"/>
    </source>
</evidence>
<name>A0ABY5PAP1_9ACTN</name>
<comment type="catalytic activity">
    <reaction evidence="6">
        <text>arsenic triglutathione + [thioredoxin]-dithiol + S-adenosyl-L-methionine + 2 H2O = methylarsonous acid + [thioredoxin]-disulfide + 3 glutathione + S-adenosyl-L-homocysteine + H(+)</text>
        <dbReference type="Rhea" id="RHEA:69460"/>
        <dbReference type="Rhea" id="RHEA-COMP:10698"/>
        <dbReference type="Rhea" id="RHEA-COMP:10700"/>
        <dbReference type="ChEBI" id="CHEBI:15377"/>
        <dbReference type="ChEBI" id="CHEBI:15378"/>
        <dbReference type="ChEBI" id="CHEBI:17826"/>
        <dbReference type="ChEBI" id="CHEBI:29950"/>
        <dbReference type="ChEBI" id="CHEBI:50058"/>
        <dbReference type="ChEBI" id="CHEBI:57856"/>
        <dbReference type="ChEBI" id="CHEBI:57925"/>
        <dbReference type="ChEBI" id="CHEBI:59789"/>
        <dbReference type="ChEBI" id="CHEBI:183640"/>
        <dbReference type="EC" id="2.1.1.137"/>
    </reaction>
</comment>
<dbReference type="GO" id="GO:0008168">
    <property type="term" value="F:methyltransferase activity"/>
    <property type="evidence" value="ECO:0007669"/>
    <property type="project" value="UniProtKB-KW"/>
</dbReference>
<comment type="similarity">
    <text evidence="3">Belongs to the methyltransferase superfamily. Arsenite methyltransferase family.</text>
</comment>
<dbReference type="InterPro" id="IPR026669">
    <property type="entry name" value="Arsenite_MeTrfase-like"/>
</dbReference>
<evidence type="ECO:0000313" key="10">
    <source>
        <dbReference type="EMBL" id="UUY01667.1"/>
    </source>
</evidence>
<reference evidence="11" key="1">
    <citation type="submission" date="2021-11" db="EMBL/GenBank/DDBJ databases">
        <title>Cultivation dependent microbiological survey of springs from the worlds oldest radium mine currently devoted to the extraction of radon-saturated water.</title>
        <authorList>
            <person name="Kapinusova G."/>
            <person name="Smrhova T."/>
            <person name="Strejcek M."/>
            <person name="Suman J."/>
            <person name="Jani K."/>
            <person name="Pajer P."/>
            <person name="Uhlik O."/>
        </authorList>
    </citation>
    <scope>NUCLEOTIDE SEQUENCE [LARGE SCALE GENOMIC DNA]</scope>
    <source>
        <strain evidence="11">J379</strain>
    </source>
</reference>
<dbReference type="EMBL" id="CP088295">
    <property type="protein sequence ID" value="UUY01667.1"/>
    <property type="molecule type" value="Genomic_DNA"/>
</dbReference>
<dbReference type="EC" id="2.1.1.137" evidence="4"/>